<proteinExistence type="predicted"/>
<keyword evidence="1" id="KW-0812">Transmembrane</keyword>
<dbReference type="Pfam" id="PF06550">
    <property type="entry name" value="SPP"/>
    <property type="match status" value="1"/>
</dbReference>
<sequence>VFFKGIFVLATFWGGTLLLSCWMPDLLGLILMIILVSWWLKKPSILNQDLCIILGIAGMGSILGLSLTPQIVVLLLIIFSIYDFIAVYKTKHMVRIAKEMIESKAILALVVPPNILGLRESLEKIKPGGKLLILGGGDIVFPLLLCASLVPFGILNSLIVAVFALIGLLVGFLFFLFQKVRQPIPALPPIAFFSIIGFLITRLI</sequence>
<gene>
    <name evidence="2" type="ORF">S03H2_00416</name>
</gene>
<feature type="transmembrane region" description="Helical" evidence="1">
    <location>
        <begin position="6"/>
        <end position="39"/>
    </location>
</feature>
<comment type="caution">
    <text evidence="2">The sequence shown here is derived from an EMBL/GenBank/DDBJ whole genome shotgun (WGS) entry which is preliminary data.</text>
</comment>
<feature type="transmembrane region" description="Helical" evidence="1">
    <location>
        <begin position="184"/>
        <end position="203"/>
    </location>
</feature>
<feature type="non-terminal residue" evidence="2">
    <location>
        <position position="1"/>
    </location>
</feature>
<feature type="transmembrane region" description="Helical" evidence="1">
    <location>
        <begin position="158"/>
        <end position="177"/>
    </location>
</feature>
<accession>X1FB51</accession>
<evidence type="ECO:0000256" key="1">
    <source>
        <dbReference type="SAM" id="Phobius"/>
    </source>
</evidence>
<feature type="transmembrane region" description="Helical" evidence="1">
    <location>
        <begin position="46"/>
        <end position="65"/>
    </location>
</feature>
<dbReference type="InterPro" id="IPR010545">
    <property type="entry name" value="SPP"/>
</dbReference>
<name>X1FB51_9ZZZZ</name>
<organism evidence="2">
    <name type="scientific">marine sediment metagenome</name>
    <dbReference type="NCBI Taxonomy" id="412755"/>
    <lineage>
        <taxon>unclassified sequences</taxon>
        <taxon>metagenomes</taxon>
        <taxon>ecological metagenomes</taxon>
    </lineage>
</organism>
<keyword evidence="1" id="KW-1133">Transmembrane helix</keyword>
<dbReference type="AlphaFoldDB" id="X1FB51"/>
<protein>
    <submittedName>
        <fullName evidence="2">Uncharacterized protein</fullName>
    </submittedName>
</protein>
<feature type="transmembrane region" description="Helical" evidence="1">
    <location>
        <begin position="131"/>
        <end position="152"/>
    </location>
</feature>
<evidence type="ECO:0000313" key="2">
    <source>
        <dbReference type="EMBL" id="GAH26624.1"/>
    </source>
</evidence>
<keyword evidence="1" id="KW-0472">Membrane</keyword>
<dbReference type="EMBL" id="BARU01000073">
    <property type="protein sequence ID" value="GAH26624.1"/>
    <property type="molecule type" value="Genomic_DNA"/>
</dbReference>
<reference evidence="2" key="1">
    <citation type="journal article" date="2014" name="Front. Microbiol.">
        <title>High frequency of phylogenetically diverse reductive dehalogenase-homologous genes in deep subseafloor sedimentary metagenomes.</title>
        <authorList>
            <person name="Kawai M."/>
            <person name="Futagami T."/>
            <person name="Toyoda A."/>
            <person name="Takaki Y."/>
            <person name="Nishi S."/>
            <person name="Hori S."/>
            <person name="Arai W."/>
            <person name="Tsubouchi T."/>
            <person name="Morono Y."/>
            <person name="Uchiyama I."/>
            <person name="Ito T."/>
            <person name="Fujiyama A."/>
            <person name="Inagaki F."/>
            <person name="Takami H."/>
        </authorList>
    </citation>
    <scope>NUCLEOTIDE SEQUENCE</scope>
    <source>
        <strain evidence="2">Expedition CK06-06</strain>
    </source>
</reference>
<feature type="transmembrane region" description="Helical" evidence="1">
    <location>
        <begin position="71"/>
        <end position="88"/>
    </location>
</feature>